<dbReference type="CDD" id="cd00190">
    <property type="entry name" value="Tryp_SPc"/>
    <property type="match status" value="1"/>
</dbReference>
<evidence type="ECO:0000256" key="2">
    <source>
        <dbReference type="ARBA" id="ARBA00022670"/>
    </source>
</evidence>
<dbReference type="Gene3D" id="2.40.10.10">
    <property type="entry name" value="Trypsin-like serine proteases"/>
    <property type="match status" value="1"/>
</dbReference>
<evidence type="ECO:0000313" key="9">
    <source>
        <dbReference type="Proteomes" id="UP001652700"/>
    </source>
</evidence>
<dbReference type="Pfam" id="PF00089">
    <property type="entry name" value="Trypsin"/>
    <property type="match status" value="1"/>
</dbReference>
<dbReference type="RefSeq" id="XP_028134262.1">
    <property type="nucleotide sequence ID" value="XM_028278461.1"/>
</dbReference>
<keyword evidence="4" id="KW-0720">Serine protease</keyword>
<dbReference type="GeneID" id="114329381"/>
<proteinExistence type="inferred from homology"/>
<dbReference type="GO" id="GO:0006508">
    <property type="term" value="P:proteolysis"/>
    <property type="evidence" value="ECO:0007669"/>
    <property type="project" value="UniProtKB-KW"/>
</dbReference>
<dbReference type="InterPro" id="IPR050430">
    <property type="entry name" value="Peptidase_S1"/>
</dbReference>
<comment type="similarity">
    <text evidence="1">Belongs to the peptidase S1 family.</text>
</comment>
<keyword evidence="6" id="KW-0732">Signal</keyword>
<dbReference type="KEGG" id="dvv:114329381"/>
<evidence type="ECO:0000313" key="8">
    <source>
        <dbReference type="EnsemblMetazoa" id="XP_028134262.1"/>
    </source>
</evidence>
<organism evidence="10">
    <name type="scientific">Diabrotica virgifera virgifera</name>
    <name type="common">western corn rootworm</name>
    <dbReference type="NCBI Taxonomy" id="50390"/>
    <lineage>
        <taxon>Eukaryota</taxon>
        <taxon>Metazoa</taxon>
        <taxon>Ecdysozoa</taxon>
        <taxon>Arthropoda</taxon>
        <taxon>Hexapoda</taxon>
        <taxon>Insecta</taxon>
        <taxon>Pterygota</taxon>
        <taxon>Neoptera</taxon>
        <taxon>Endopterygota</taxon>
        <taxon>Coleoptera</taxon>
        <taxon>Polyphaga</taxon>
        <taxon>Cucujiformia</taxon>
        <taxon>Chrysomeloidea</taxon>
        <taxon>Chrysomelidae</taxon>
        <taxon>Galerucinae</taxon>
        <taxon>Diabroticina</taxon>
        <taxon>Diabroticites</taxon>
        <taxon>Diabrotica</taxon>
    </lineage>
</organism>
<feature type="signal peptide" evidence="6">
    <location>
        <begin position="1"/>
        <end position="23"/>
    </location>
</feature>
<keyword evidence="3" id="KW-0378">Hydrolase</keyword>
<dbReference type="FunFam" id="2.40.10.10:FF:000073">
    <property type="entry name" value="Trypsin alpha"/>
    <property type="match status" value="1"/>
</dbReference>
<dbReference type="InterPro" id="IPR001254">
    <property type="entry name" value="Trypsin_dom"/>
</dbReference>
<sequence>MENFAWSIAIIMCTLLLNNNPLADTHFRIFGGDEANIEDHPWIVSLYLGSRRLCGGSLLNEDTVLTAAHCFGFSSRWRSYSILAGTDDITQSGTKIQVKNVKLHERYIPLLVINDIAIIKLVEKVEFSTKIQPANLPSQGDQLPVGTSLVAAGWGASEINGPQSDILKSAEVKVLPQKTCNHLKILRKWVICAGDRTNGVYKGDSGGPLEHDGVVVGVASYVTLDSNTYGAFTNVADYRTWIKRTAGI</sequence>
<dbReference type="InParanoid" id="A0A6P7FH62"/>
<dbReference type="PANTHER" id="PTHR24276:SF98">
    <property type="entry name" value="FI18310P1-RELATED"/>
    <property type="match status" value="1"/>
</dbReference>
<dbReference type="AlphaFoldDB" id="A0A6P7FH62"/>
<reference evidence="10" key="1">
    <citation type="submission" date="2025-04" db="UniProtKB">
        <authorList>
            <consortium name="RefSeq"/>
        </authorList>
    </citation>
    <scope>IDENTIFICATION</scope>
    <source>
        <tissue evidence="10">Whole insect</tissue>
    </source>
</reference>
<dbReference type="InterPro" id="IPR001314">
    <property type="entry name" value="Peptidase_S1A"/>
</dbReference>
<dbReference type="InterPro" id="IPR009003">
    <property type="entry name" value="Peptidase_S1_PA"/>
</dbReference>
<reference evidence="8" key="2">
    <citation type="submission" date="2025-05" db="UniProtKB">
        <authorList>
            <consortium name="EnsemblMetazoa"/>
        </authorList>
    </citation>
    <scope>IDENTIFICATION</scope>
</reference>
<keyword evidence="9" id="KW-1185">Reference proteome</keyword>
<dbReference type="Proteomes" id="UP001652700">
    <property type="component" value="Unplaced"/>
</dbReference>
<evidence type="ECO:0000256" key="6">
    <source>
        <dbReference type="SAM" id="SignalP"/>
    </source>
</evidence>
<dbReference type="PROSITE" id="PS00134">
    <property type="entry name" value="TRYPSIN_HIS"/>
    <property type="match status" value="1"/>
</dbReference>
<name>A0A6P7FH62_DIAVI</name>
<evidence type="ECO:0000313" key="10">
    <source>
        <dbReference type="RefSeq" id="XP_028134262.1"/>
    </source>
</evidence>
<evidence type="ECO:0000256" key="1">
    <source>
        <dbReference type="ARBA" id="ARBA00007664"/>
    </source>
</evidence>
<dbReference type="PRINTS" id="PR00722">
    <property type="entry name" value="CHYMOTRYPSIN"/>
</dbReference>
<dbReference type="SMART" id="SM00020">
    <property type="entry name" value="Tryp_SPc"/>
    <property type="match status" value="1"/>
</dbReference>
<keyword evidence="5" id="KW-1015">Disulfide bond</keyword>
<dbReference type="InterPro" id="IPR043504">
    <property type="entry name" value="Peptidase_S1_PA_chymotrypsin"/>
</dbReference>
<dbReference type="PANTHER" id="PTHR24276">
    <property type="entry name" value="POLYSERASE-RELATED"/>
    <property type="match status" value="1"/>
</dbReference>
<feature type="chain" id="PRO_5028050197" evidence="6">
    <location>
        <begin position="24"/>
        <end position="248"/>
    </location>
</feature>
<dbReference type="FunCoup" id="A0A6P7FH62">
    <property type="interactions" value="58"/>
</dbReference>
<evidence type="ECO:0000256" key="3">
    <source>
        <dbReference type="ARBA" id="ARBA00022801"/>
    </source>
</evidence>
<accession>A0A6P7FH62</accession>
<dbReference type="OrthoDB" id="10051896at2759"/>
<evidence type="ECO:0000256" key="4">
    <source>
        <dbReference type="ARBA" id="ARBA00022825"/>
    </source>
</evidence>
<dbReference type="EnsemblMetazoa" id="XM_028278461.2">
    <property type="protein sequence ID" value="XP_028134262.1"/>
    <property type="gene ID" value="LOC114329381"/>
</dbReference>
<dbReference type="InterPro" id="IPR018114">
    <property type="entry name" value="TRYPSIN_HIS"/>
</dbReference>
<dbReference type="SUPFAM" id="SSF50494">
    <property type="entry name" value="Trypsin-like serine proteases"/>
    <property type="match status" value="1"/>
</dbReference>
<feature type="domain" description="Peptidase S1" evidence="7">
    <location>
        <begin position="29"/>
        <end position="247"/>
    </location>
</feature>
<protein>
    <submittedName>
        <fullName evidence="10">Mast cell protease 1A-like</fullName>
    </submittedName>
</protein>
<gene>
    <name evidence="10" type="primary">LOC114329381</name>
</gene>
<dbReference type="PROSITE" id="PS50240">
    <property type="entry name" value="TRYPSIN_DOM"/>
    <property type="match status" value="1"/>
</dbReference>
<keyword evidence="2" id="KW-0645">Protease</keyword>
<evidence type="ECO:0000256" key="5">
    <source>
        <dbReference type="ARBA" id="ARBA00023157"/>
    </source>
</evidence>
<evidence type="ECO:0000259" key="7">
    <source>
        <dbReference type="PROSITE" id="PS50240"/>
    </source>
</evidence>
<dbReference type="GO" id="GO:0004252">
    <property type="term" value="F:serine-type endopeptidase activity"/>
    <property type="evidence" value="ECO:0007669"/>
    <property type="project" value="InterPro"/>
</dbReference>